<dbReference type="Gene3D" id="3.10.450.50">
    <property type="match status" value="1"/>
</dbReference>
<dbReference type="RefSeq" id="WP_083156869.1">
    <property type="nucleotide sequence ID" value="NZ_AP022560.1"/>
</dbReference>
<dbReference type="InterPro" id="IPR032710">
    <property type="entry name" value="NTF2-like_dom_sf"/>
</dbReference>
<evidence type="ECO:0000256" key="2">
    <source>
        <dbReference type="SAM" id="Phobius"/>
    </source>
</evidence>
<dbReference type="KEGG" id="mmor:MMOR_60310"/>
<evidence type="ECO:0008006" key="5">
    <source>
        <dbReference type="Google" id="ProtNLM"/>
    </source>
</evidence>
<evidence type="ECO:0000256" key="1">
    <source>
        <dbReference type="SAM" id="MobiDB-lite"/>
    </source>
</evidence>
<keyword evidence="4" id="KW-1185">Reference proteome</keyword>
<dbReference type="EMBL" id="AP022560">
    <property type="protein sequence ID" value="BBX05095.1"/>
    <property type="molecule type" value="Genomic_DNA"/>
</dbReference>
<sequence length="267" mass="28614">MSNPQGPDQSDEVTDEATDAADGQPAAESAPANADEAETTAAAAHDADPVTEVISTEAPEEPERRYTAPSAFDAGTTTRIDTPFDPVTEVMDTAPASAVKPVAPQVIPPRGDTPKPPKPKSRSWGWVIAILLVIAALVAVAILGTILLTRDTEPKVSQEDLVRQTIESYDAAIAKGDLATLRTITCGSVRDNYVSYNDRVWSDTHARIAAAKRYPVIASVDQIVVNGDHAEANVTTFMAYAPQTRSTRSLDLEFRDDQWKICQAPTS</sequence>
<accession>A0AAD1HGQ3</accession>
<gene>
    <name evidence="3" type="ORF">MMOR_60310</name>
</gene>
<feature type="region of interest" description="Disordered" evidence="1">
    <location>
        <begin position="1"/>
        <end position="83"/>
    </location>
</feature>
<feature type="transmembrane region" description="Helical" evidence="2">
    <location>
        <begin position="124"/>
        <end position="148"/>
    </location>
</feature>
<keyword evidence="2" id="KW-0472">Membrane</keyword>
<evidence type="ECO:0000313" key="3">
    <source>
        <dbReference type="EMBL" id="BBX05095.1"/>
    </source>
</evidence>
<keyword evidence="2" id="KW-0812">Transmembrane</keyword>
<proteinExistence type="predicted"/>
<reference evidence="3 4" key="1">
    <citation type="journal article" date="2019" name="Emerg. Microbes Infect.">
        <title>Comprehensive subspecies identification of 175 nontuberculous mycobacteria species based on 7547 genomic profiles.</title>
        <authorList>
            <person name="Matsumoto Y."/>
            <person name="Kinjo T."/>
            <person name="Motooka D."/>
            <person name="Nabeya D."/>
            <person name="Jung N."/>
            <person name="Uechi K."/>
            <person name="Horii T."/>
            <person name="Iida T."/>
            <person name="Fujita J."/>
            <person name="Nakamura S."/>
        </authorList>
    </citation>
    <scope>NUCLEOTIDE SEQUENCE [LARGE SCALE GENOMIC DNA]</scope>
    <source>
        <strain evidence="3 4">JCM 6375</strain>
    </source>
</reference>
<dbReference type="AlphaFoldDB" id="A0AAD1HGQ3"/>
<dbReference type="Proteomes" id="UP000466681">
    <property type="component" value="Chromosome"/>
</dbReference>
<feature type="compositionally biased region" description="Acidic residues" evidence="1">
    <location>
        <begin position="9"/>
        <end position="19"/>
    </location>
</feature>
<protein>
    <recommendedName>
        <fullName evidence="5">DUF4878 domain-containing protein</fullName>
    </recommendedName>
</protein>
<dbReference type="SUPFAM" id="SSF54427">
    <property type="entry name" value="NTF2-like"/>
    <property type="match status" value="1"/>
</dbReference>
<keyword evidence="2" id="KW-1133">Transmembrane helix</keyword>
<organism evidence="3 4">
    <name type="scientific">Mycolicibacterium moriokaense</name>
    <dbReference type="NCBI Taxonomy" id="39691"/>
    <lineage>
        <taxon>Bacteria</taxon>
        <taxon>Bacillati</taxon>
        <taxon>Actinomycetota</taxon>
        <taxon>Actinomycetes</taxon>
        <taxon>Mycobacteriales</taxon>
        <taxon>Mycobacteriaceae</taxon>
        <taxon>Mycolicibacterium</taxon>
    </lineage>
</organism>
<evidence type="ECO:0000313" key="4">
    <source>
        <dbReference type="Proteomes" id="UP000466681"/>
    </source>
</evidence>
<feature type="compositionally biased region" description="Low complexity" evidence="1">
    <location>
        <begin position="20"/>
        <end position="44"/>
    </location>
</feature>
<name>A0AAD1HGQ3_9MYCO</name>